<evidence type="ECO:0000313" key="8">
    <source>
        <dbReference type="EMBL" id="KAI3925438.1"/>
    </source>
</evidence>
<keyword evidence="9" id="KW-1185">Reference proteome</keyword>
<dbReference type="CDD" id="cd17354">
    <property type="entry name" value="MFS_Mch1p_like"/>
    <property type="match status" value="1"/>
</dbReference>
<feature type="transmembrane region" description="Helical" evidence="5">
    <location>
        <begin position="245"/>
        <end position="268"/>
    </location>
</feature>
<keyword evidence="2 5" id="KW-0812">Transmembrane</keyword>
<dbReference type="Proteomes" id="UP001202328">
    <property type="component" value="Unassembled WGS sequence"/>
</dbReference>
<dbReference type="PANTHER" id="PTHR21576">
    <property type="entry name" value="UNCHARACTERIZED NODULIN-LIKE PROTEIN"/>
    <property type="match status" value="1"/>
</dbReference>
<feature type="transmembrane region" description="Helical" evidence="5">
    <location>
        <begin position="81"/>
        <end position="98"/>
    </location>
</feature>
<feature type="transmembrane region" description="Helical" evidence="5">
    <location>
        <begin position="110"/>
        <end position="136"/>
    </location>
</feature>
<feature type="domain" description="NFD4 C-terminal" evidence="7">
    <location>
        <begin position="336"/>
        <end position="540"/>
    </location>
</feature>
<dbReference type="InterPro" id="IPR056555">
    <property type="entry name" value="NFD4_C"/>
</dbReference>
<dbReference type="Pfam" id="PF06813">
    <property type="entry name" value="Nodulin-like"/>
    <property type="match status" value="1"/>
</dbReference>
<evidence type="ECO:0000256" key="4">
    <source>
        <dbReference type="ARBA" id="ARBA00023136"/>
    </source>
</evidence>
<evidence type="ECO:0008006" key="10">
    <source>
        <dbReference type="Google" id="ProtNLM"/>
    </source>
</evidence>
<feature type="domain" description="Nodulin-like" evidence="6">
    <location>
        <begin position="15"/>
        <end position="263"/>
    </location>
</feature>
<proteinExistence type="predicted"/>
<feature type="transmembrane region" description="Helical" evidence="5">
    <location>
        <begin position="511"/>
        <end position="534"/>
    </location>
</feature>
<dbReference type="InterPro" id="IPR036259">
    <property type="entry name" value="MFS_trans_sf"/>
</dbReference>
<reference evidence="8" key="1">
    <citation type="submission" date="2022-04" db="EMBL/GenBank/DDBJ databases">
        <title>A functionally conserved STORR gene fusion in Papaver species that diverged 16.8 million years ago.</title>
        <authorList>
            <person name="Catania T."/>
        </authorList>
    </citation>
    <scope>NUCLEOTIDE SEQUENCE</scope>
    <source>
        <strain evidence="8">S-188037</strain>
    </source>
</reference>
<gene>
    <name evidence="8" type="ORF">MKW98_015786</name>
</gene>
<dbReference type="EMBL" id="JAJJMB010008110">
    <property type="protein sequence ID" value="KAI3925438.1"/>
    <property type="molecule type" value="Genomic_DNA"/>
</dbReference>
<feature type="transmembrane region" description="Helical" evidence="5">
    <location>
        <begin position="466"/>
        <end position="491"/>
    </location>
</feature>
<feature type="transmembrane region" description="Helical" evidence="5">
    <location>
        <begin position="341"/>
        <end position="359"/>
    </location>
</feature>
<evidence type="ECO:0000259" key="7">
    <source>
        <dbReference type="Pfam" id="PF23262"/>
    </source>
</evidence>
<evidence type="ECO:0000256" key="5">
    <source>
        <dbReference type="SAM" id="Phobius"/>
    </source>
</evidence>
<dbReference type="SUPFAM" id="SSF103473">
    <property type="entry name" value="MFS general substrate transporter"/>
    <property type="match status" value="1"/>
</dbReference>
<evidence type="ECO:0000256" key="2">
    <source>
        <dbReference type="ARBA" id="ARBA00022692"/>
    </source>
</evidence>
<evidence type="ECO:0000256" key="1">
    <source>
        <dbReference type="ARBA" id="ARBA00004141"/>
    </source>
</evidence>
<evidence type="ECO:0000256" key="3">
    <source>
        <dbReference type="ARBA" id="ARBA00022989"/>
    </source>
</evidence>
<feature type="transmembrane region" description="Helical" evidence="5">
    <location>
        <begin position="176"/>
        <end position="195"/>
    </location>
</feature>
<feature type="transmembrane region" description="Helical" evidence="5">
    <location>
        <begin position="148"/>
        <end position="170"/>
    </location>
</feature>
<protein>
    <recommendedName>
        <fullName evidence="10">Nodulin-like domain-containing protein</fullName>
    </recommendedName>
</protein>
<dbReference type="Gene3D" id="1.20.1250.20">
    <property type="entry name" value="MFS general substrate transporter like domains"/>
    <property type="match status" value="2"/>
</dbReference>
<keyword evidence="4 5" id="KW-0472">Membrane</keyword>
<comment type="subcellular location">
    <subcellularLocation>
        <location evidence="1">Membrane</location>
        <topology evidence="1">Multi-pass membrane protein</topology>
    </subcellularLocation>
</comment>
<sequence>MHESSSSSSSSSLGKWLGFVTAIWVQAISGNNYTFSNYSAALKSLMSLTQLQLNNLSVAKDVGKAFGVLAGMASDRLTTPVILLIGSLEGFIGYVVQWLVVSQRIHPLPYWQMCIFLALGGNSTTWMNTAILVTCMRNFRKNRGPVSGILKGFVGLSTAIFTDVCSALFADSPSKFLLMLAVVPAVVCLTAVFFLREVPESVTNTAAQQEEESKYLNFFNIVAVVVALYLLIYDLSGKHSHLLSLLFASGLLVLLVVSPLSIPLYSIFKNSNSRNNNNNVETRIQEEETQTVETEMKEKSVLVVEEEKDLETDKVVETDYKKKPSLGEDHTILEAVQTLDFWILFLSFLCGVGTGLAVMNNLGQMGLALGHADVSIFVSLTSIFGFFGRIGSGTISEYFLKNHATPRPLWNAASQIPMSLGYVVLAIALPGSLYVGSIVVGICYGVRLAITVPTASELFGLKYYGLIYNILILNLPLGSFLFSGLLAGFLYDAQATKTKGGGNTCVGAHCYRQVFVVMALSCVVGLALDVVLVFRTKKLYKKIQTGKKSG</sequence>
<dbReference type="GO" id="GO:0016020">
    <property type="term" value="C:membrane"/>
    <property type="evidence" value="ECO:0007669"/>
    <property type="project" value="UniProtKB-SubCell"/>
</dbReference>
<dbReference type="AlphaFoldDB" id="A0AAD4XLK3"/>
<feature type="transmembrane region" description="Helical" evidence="5">
    <location>
        <begin position="215"/>
        <end position="233"/>
    </location>
</feature>
<evidence type="ECO:0000313" key="9">
    <source>
        <dbReference type="Proteomes" id="UP001202328"/>
    </source>
</evidence>
<dbReference type="Pfam" id="PF23262">
    <property type="entry name" value="NFD4_C"/>
    <property type="match status" value="1"/>
</dbReference>
<dbReference type="PANTHER" id="PTHR21576:SF167">
    <property type="entry name" value="OS09G0536700 PROTEIN"/>
    <property type="match status" value="1"/>
</dbReference>
<keyword evidence="3 5" id="KW-1133">Transmembrane helix</keyword>
<dbReference type="InterPro" id="IPR010658">
    <property type="entry name" value="Nodulin-like"/>
</dbReference>
<comment type="caution">
    <text evidence="8">The sequence shown here is derived from an EMBL/GenBank/DDBJ whole genome shotgun (WGS) entry which is preliminary data.</text>
</comment>
<accession>A0AAD4XLK3</accession>
<name>A0AAD4XLK3_9MAGN</name>
<evidence type="ECO:0000259" key="6">
    <source>
        <dbReference type="Pfam" id="PF06813"/>
    </source>
</evidence>
<organism evidence="8 9">
    <name type="scientific">Papaver atlanticum</name>
    <dbReference type="NCBI Taxonomy" id="357466"/>
    <lineage>
        <taxon>Eukaryota</taxon>
        <taxon>Viridiplantae</taxon>
        <taxon>Streptophyta</taxon>
        <taxon>Embryophyta</taxon>
        <taxon>Tracheophyta</taxon>
        <taxon>Spermatophyta</taxon>
        <taxon>Magnoliopsida</taxon>
        <taxon>Ranunculales</taxon>
        <taxon>Papaveraceae</taxon>
        <taxon>Papaveroideae</taxon>
        <taxon>Papaver</taxon>
    </lineage>
</organism>